<feature type="domain" description="DEAD-box RNA helicase Q" evidence="8">
    <location>
        <begin position="83"/>
        <end position="111"/>
    </location>
</feature>
<dbReference type="AlphaFoldDB" id="A0AAV6HWC2"/>
<dbReference type="GO" id="GO:0016787">
    <property type="term" value="F:hydrolase activity"/>
    <property type="evidence" value="ECO:0007669"/>
    <property type="project" value="UniProtKB-KW"/>
</dbReference>
<gene>
    <name evidence="9" type="ORF">RHGRI_033349</name>
</gene>
<dbReference type="GO" id="GO:0005524">
    <property type="term" value="F:ATP binding"/>
    <property type="evidence" value="ECO:0007669"/>
    <property type="project" value="UniProtKB-KW"/>
</dbReference>
<dbReference type="Pfam" id="PF00270">
    <property type="entry name" value="DEAD"/>
    <property type="match status" value="1"/>
</dbReference>
<evidence type="ECO:0000256" key="6">
    <source>
        <dbReference type="PROSITE-ProRule" id="PRU00552"/>
    </source>
</evidence>
<protein>
    <submittedName>
        <fullName evidence="9">Uncharacterized protein</fullName>
    </submittedName>
</protein>
<dbReference type="Proteomes" id="UP000823749">
    <property type="component" value="Chromosome 12"/>
</dbReference>
<evidence type="ECO:0000256" key="5">
    <source>
        <dbReference type="ARBA" id="ARBA00022884"/>
    </source>
</evidence>
<evidence type="ECO:0000313" key="10">
    <source>
        <dbReference type="Proteomes" id="UP000823749"/>
    </source>
</evidence>
<keyword evidence="5" id="KW-0694">RNA-binding</keyword>
<dbReference type="InterPro" id="IPR011545">
    <property type="entry name" value="DEAD/DEAH_box_helicase_dom"/>
</dbReference>
<dbReference type="PANTHER" id="PTHR47958">
    <property type="entry name" value="ATP-DEPENDENT RNA HELICASE DBP3"/>
    <property type="match status" value="1"/>
</dbReference>
<keyword evidence="10" id="KW-1185">Reference proteome</keyword>
<dbReference type="GO" id="GO:0003724">
    <property type="term" value="F:RNA helicase activity"/>
    <property type="evidence" value="ECO:0007669"/>
    <property type="project" value="InterPro"/>
</dbReference>
<evidence type="ECO:0000256" key="1">
    <source>
        <dbReference type="ARBA" id="ARBA00022741"/>
    </source>
</evidence>
<dbReference type="InterPro" id="IPR014014">
    <property type="entry name" value="RNA_helicase_DEAD_Q_motif"/>
</dbReference>
<dbReference type="SUPFAM" id="SSF52540">
    <property type="entry name" value="P-loop containing nucleoside triphosphate hydrolases"/>
    <property type="match status" value="1"/>
</dbReference>
<comment type="caution">
    <text evidence="9">The sequence shown here is derived from an EMBL/GenBank/DDBJ whole genome shotgun (WGS) entry which is preliminary data.</text>
</comment>
<proteinExistence type="predicted"/>
<dbReference type="Gene3D" id="3.40.50.300">
    <property type="entry name" value="P-loop containing nucleotide triphosphate hydrolases"/>
    <property type="match status" value="1"/>
</dbReference>
<sequence length="347" mass="38611">MKRERDMNQNPLVASLPFCRRAKKLAAKYLREPNLKKGGLDLGDILAGSAMEYIYQSKAEDPPYIWYKGGGSKKMKILPPMRTWADECRLAPELLRAVERAGYKEPSPIQTAAIPLGLQQRDVIGIAETGSGKKAAFVLPMLTYISTRLPPMPRSSNEENQREGPYAMVLAPTRDIALQIEDETVKFAKFLGIKVVSLVGGRSIEEQGFKIGQGCEVVIATPGRLTDCLERRYADLNQCNYVVLYEVDRMIDMGFGPLVVGVLDAIPSSNLKPENEDEELDEKKIYRTTCMFSTTMPPAVEQLGKKYLRNPVVVAIGTAAKATDLVTQHVQERQDKCGSNILDFARH</sequence>
<evidence type="ECO:0000256" key="2">
    <source>
        <dbReference type="ARBA" id="ARBA00022801"/>
    </source>
</evidence>
<feature type="short sequence motif" description="Q motif" evidence="6">
    <location>
        <begin position="83"/>
        <end position="111"/>
    </location>
</feature>
<evidence type="ECO:0000259" key="8">
    <source>
        <dbReference type="PROSITE" id="PS51195"/>
    </source>
</evidence>
<evidence type="ECO:0000256" key="3">
    <source>
        <dbReference type="ARBA" id="ARBA00022806"/>
    </source>
</evidence>
<evidence type="ECO:0000256" key="4">
    <source>
        <dbReference type="ARBA" id="ARBA00022840"/>
    </source>
</evidence>
<dbReference type="CDD" id="cd17945">
    <property type="entry name" value="DEADc_DDX23"/>
    <property type="match status" value="1"/>
</dbReference>
<evidence type="ECO:0000313" key="9">
    <source>
        <dbReference type="EMBL" id="KAG5520737.1"/>
    </source>
</evidence>
<dbReference type="PROSITE" id="PS51192">
    <property type="entry name" value="HELICASE_ATP_BIND_1"/>
    <property type="match status" value="1"/>
</dbReference>
<keyword evidence="1" id="KW-0547">Nucleotide-binding</keyword>
<organism evidence="9 10">
    <name type="scientific">Rhododendron griersonianum</name>
    <dbReference type="NCBI Taxonomy" id="479676"/>
    <lineage>
        <taxon>Eukaryota</taxon>
        <taxon>Viridiplantae</taxon>
        <taxon>Streptophyta</taxon>
        <taxon>Embryophyta</taxon>
        <taxon>Tracheophyta</taxon>
        <taxon>Spermatophyta</taxon>
        <taxon>Magnoliopsida</taxon>
        <taxon>eudicotyledons</taxon>
        <taxon>Gunneridae</taxon>
        <taxon>Pentapetalae</taxon>
        <taxon>asterids</taxon>
        <taxon>Ericales</taxon>
        <taxon>Ericaceae</taxon>
        <taxon>Ericoideae</taxon>
        <taxon>Rhodoreae</taxon>
        <taxon>Rhododendron</taxon>
    </lineage>
</organism>
<dbReference type="GO" id="GO:0003723">
    <property type="term" value="F:RNA binding"/>
    <property type="evidence" value="ECO:0007669"/>
    <property type="project" value="UniProtKB-KW"/>
</dbReference>
<dbReference type="InterPro" id="IPR014001">
    <property type="entry name" value="Helicase_ATP-bd"/>
</dbReference>
<reference evidence="9" key="1">
    <citation type="submission" date="2020-08" db="EMBL/GenBank/DDBJ databases">
        <title>Plant Genome Project.</title>
        <authorList>
            <person name="Zhang R.-G."/>
        </authorList>
    </citation>
    <scope>NUCLEOTIDE SEQUENCE</scope>
    <source>
        <strain evidence="9">WSP0</strain>
        <tissue evidence="9">Leaf</tissue>
    </source>
</reference>
<accession>A0AAV6HWC2</accession>
<keyword evidence="2" id="KW-0378">Hydrolase</keyword>
<evidence type="ECO:0000259" key="7">
    <source>
        <dbReference type="PROSITE" id="PS51192"/>
    </source>
</evidence>
<feature type="domain" description="Helicase ATP-binding" evidence="7">
    <location>
        <begin position="114"/>
        <end position="314"/>
    </location>
</feature>
<dbReference type="SMART" id="SM00487">
    <property type="entry name" value="DEXDc"/>
    <property type="match status" value="1"/>
</dbReference>
<keyword evidence="3" id="KW-0347">Helicase</keyword>
<dbReference type="InterPro" id="IPR027417">
    <property type="entry name" value="P-loop_NTPase"/>
</dbReference>
<name>A0AAV6HWC2_9ERIC</name>
<dbReference type="EMBL" id="JACTNZ010000012">
    <property type="protein sequence ID" value="KAG5520737.1"/>
    <property type="molecule type" value="Genomic_DNA"/>
</dbReference>
<dbReference type="PROSITE" id="PS51195">
    <property type="entry name" value="Q_MOTIF"/>
    <property type="match status" value="1"/>
</dbReference>
<keyword evidence="4" id="KW-0067">ATP-binding</keyword>